<accession>A0AA46THV6</accession>
<dbReference type="Gene3D" id="3.40.630.10">
    <property type="entry name" value="Zn peptidases"/>
    <property type="match status" value="1"/>
</dbReference>
<reference evidence="2" key="1">
    <citation type="submission" date="2022-01" db="EMBL/GenBank/DDBJ databases">
        <title>Nocardioidaceae gen. sp. A5X3R13.</title>
        <authorList>
            <person name="Lopez Marin M.A."/>
            <person name="Uhlik O."/>
        </authorList>
    </citation>
    <scope>NUCLEOTIDE SEQUENCE</scope>
    <source>
        <strain evidence="2">A5X3R13</strain>
    </source>
</reference>
<evidence type="ECO:0000313" key="3">
    <source>
        <dbReference type="Proteomes" id="UP001164390"/>
    </source>
</evidence>
<dbReference type="AlphaFoldDB" id="A0AA46THV6"/>
<dbReference type="KEGG" id="sgrg:L0C25_00775"/>
<dbReference type="EMBL" id="CP094970">
    <property type="protein sequence ID" value="UYM05649.1"/>
    <property type="molecule type" value="Genomic_DNA"/>
</dbReference>
<dbReference type="InterPro" id="IPR000834">
    <property type="entry name" value="Peptidase_M14"/>
</dbReference>
<keyword evidence="3" id="KW-1185">Reference proteome</keyword>
<dbReference type="GO" id="GO:0008270">
    <property type="term" value="F:zinc ion binding"/>
    <property type="evidence" value="ECO:0007669"/>
    <property type="project" value="InterPro"/>
</dbReference>
<sequence>MTPTKTARYLLAATFAFVALLTPLLTGGVSASVLSSQAPAAGLDSPEDYFGFEMGAEGKLARWDDIVAYYKMIADESDRVLYEERGTTSAGLPFPVLTVSSPENLENLDRIKEINQRLADPRGLPEDEAKELAAEGKPVYMLAAAIHSTEVGTAQSIPNVLYRLATENSTTIDEILDDSVVLIVPAENPDGTKWVGDYFNETAGTKYDRTYPDLYHKYTGHDDNRDWFMLTQKESRISVGLQNEYRPQVVHNMHQMGPTGPRLFTPPYLAPNDPNIDPITVQQTNSAGMEMTRGLTAEGKKGVLWGDIYDYWTPSRHYMAYHGAPRLLTEAASAKDLAYTYESEDGKPLGPQEMDTNFIEPYDKSTWSLSQIVDYLDTAAFAGMSNVATYSDEWLYNFYRTQRRAVRPGPDKPFAFVVPGDQRDPFATYEMLELLQTGDVELKKATESFTAGGEKYAAGSWIVEYAQPFGRWAKTLLEVQHYPNLREYPGGPPQPPYDVTAQTLPMLLGVTVDTLQEPFDATTTEVSEVEPASPSVPESPGGAYLVGPQSYGSAIVMAELQQADAATLRSTRAFSADGRRFPAGTFIVEPTEEAQDALATASEKTGIPVYGVDAAPRVPAEKLKAGTRIGLYRGIDNMPGGWMKWLFEQYETDFTEVAAQDFDGDLNDQYDTIVFPAGISKEVLVEGLDRDAYPKRWSWAYGVGQAGWRELRRFVRNGGTLLTIGDSVDTAKKLFSLPIEPALPDDSTKYYSPGSILRQRFDTSDPIAWGMRRNTPVWFGEDDQAYEVSGGDVVSSFPASGKQLRSGWLIGGEYLNGKANVVAHDIGKGTVVTFGSEPTFRTWSREPGKLLFNAIYHGPSTHVSAHGVETALRQ</sequence>
<dbReference type="GO" id="GO:0004181">
    <property type="term" value="F:metallocarboxypeptidase activity"/>
    <property type="evidence" value="ECO:0007669"/>
    <property type="project" value="InterPro"/>
</dbReference>
<dbReference type="Proteomes" id="UP001164390">
    <property type="component" value="Chromosome"/>
</dbReference>
<feature type="domain" description="Peptidase M14" evidence="1">
    <location>
        <begin position="69"/>
        <end position="243"/>
    </location>
</feature>
<dbReference type="Pfam" id="PF00246">
    <property type="entry name" value="Peptidase_M14"/>
    <property type="match status" value="1"/>
</dbReference>
<evidence type="ECO:0000259" key="1">
    <source>
        <dbReference type="Pfam" id="PF00246"/>
    </source>
</evidence>
<gene>
    <name evidence="2" type="ORF">L0C25_00775</name>
</gene>
<dbReference type="Gene3D" id="3.40.50.880">
    <property type="match status" value="1"/>
</dbReference>
<evidence type="ECO:0000313" key="2">
    <source>
        <dbReference type="EMBL" id="UYM05649.1"/>
    </source>
</evidence>
<dbReference type="SUPFAM" id="SSF52317">
    <property type="entry name" value="Class I glutamine amidotransferase-like"/>
    <property type="match status" value="1"/>
</dbReference>
<proteinExistence type="predicted"/>
<dbReference type="SUPFAM" id="SSF53187">
    <property type="entry name" value="Zn-dependent exopeptidases"/>
    <property type="match status" value="1"/>
</dbReference>
<name>A0AA46THV6_9ACTN</name>
<dbReference type="InterPro" id="IPR029062">
    <property type="entry name" value="Class_I_gatase-like"/>
</dbReference>
<protein>
    <recommendedName>
        <fullName evidence="1">Peptidase M14 domain-containing protein</fullName>
    </recommendedName>
</protein>
<organism evidence="2 3">
    <name type="scientific">Solicola gregarius</name>
    <dbReference type="NCBI Taxonomy" id="2908642"/>
    <lineage>
        <taxon>Bacteria</taxon>
        <taxon>Bacillati</taxon>
        <taxon>Actinomycetota</taxon>
        <taxon>Actinomycetes</taxon>
        <taxon>Propionibacteriales</taxon>
        <taxon>Nocardioidaceae</taxon>
        <taxon>Solicola</taxon>
    </lineage>
</organism>
<dbReference type="RefSeq" id="WP_271634469.1">
    <property type="nucleotide sequence ID" value="NZ_CP094970.1"/>
</dbReference>
<dbReference type="GO" id="GO:0006508">
    <property type="term" value="P:proteolysis"/>
    <property type="evidence" value="ECO:0007669"/>
    <property type="project" value="InterPro"/>
</dbReference>